<dbReference type="InterPro" id="IPR013154">
    <property type="entry name" value="ADH-like_N"/>
</dbReference>
<dbReference type="OrthoDB" id="48317at2759"/>
<reference evidence="3" key="2">
    <citation type="submission" date="2011-03" db="EMBL/GenBank/DDBJ databases">
        <title>Annotation of Magnaporthe poae ATCC 64411.</title>
        <authorList>
            <person name="Ma L.-J."/>
            <person name="Dead R."/>
            <person name="Young S.K."/>
            <person name="Zeng Q."/>
            <person name="Gargeya S."/>
            <person name="Fitzgerald M."/>
            <person name="Haas B."/>
            <person name="Abouelleil A."/>
            <person name="Alvarado L."/>
            <person name="Arachchi H.M."/>
            <person name="Berlin A."/>
            <person name="Brown A."/>
            <person name="Chapman S.B."/>
            <person name="Chen Z."/>
            <person name="Dunbar C."/>
            <person name="Freedman E."/>
            <person name="Gearin G."/>
            <person name="Gellesch M."/>
            <person name="Goldberg J."/>
            <person name="Griggs A."/>
            <person name="Gujja S."/>
            <person name="Heiman D."/>
            <person name="Howarth C."/>
            <person name="Larson L."/>
            <person name="Lui A."/>
            <person name="MacDonald P.J.P."/>
            <person name="Mehta T."/>
            <person name="Montmayeur A."/>
            <person name="Murphy C."/>
            <person name="Neiman D."/>
            <person name="Pearson M."/>
            <person name="Priest M."/>
            <person name="Roberts A."/>
            <person name="Saif S."/>
            <person name="Shea T."/>
            <person name="Shenoy N."/>
            <person name="Sisk P."/>
            <person name="Stolte C."/>
            <person name="Sykes S."/>
            <person name="Yandava C."/>
            <person name="Wortman J."/>
            <person name="Nusbaum C."/>
            <person name="Birren B."/>
        </authorList>
    </citation>
    <scope>NUCLEOTIDE SEQUENCE</scope>
    <source>
        <strain evidence="3">ATCC 64411</strain>
    </source>
</reference>
<dbReference type="Pfam" id="PF08240">
    <property type="entry name" value="ADH_N"/>
    <property type="match status" value="1"/>
</dbReference>
<dbReference type="InterPro" id="IPR011032">
    <property type="entry name" value="GroES-like_sf"/>
</dbReference>
<feature type="non-terminal residue" evidence="3">
    <location>
        <position position="109"/>
    </location>
</feature>
<proteinExistence type="predicted"/>
<dbReference type="Gene3D" id="3.40.50.720">
    <property type="entry name" value="NAD(P)-binding Rossmann-like Domain"/>
    <property type="match status" value="1"/>
</dbReference>
<sequence>MRAVALDKTGDSSVLQVRDDMPKPTPKPSNVLVKVEWSGVNFYDTYIRIGVSKFPLPCTTGTEGAGTIEEVGADGVSTRDGAALLLQGLTAWTLVRDAHAVKPGEAVLV</sequence>
<dbReference type="EMBL" id="GL876968">
    <property type="protein sequence ID" value="KLU85181.1"/>
    <property type="molecule type" value="Genomic_DNA"/>
</dbReference>
<dbReference type="InterPro" id="IPR051603">
    <property type="entry name" value="Zinc-ADH_QOR/CCCR"/>
</dbReference>
<gene>
    <name evidence="3" type="ORF">MAPG_04211</name>
</gene>
<dbReference type="VEuPathDB" id="FungiDB:MAPG_04211"/>
<evidence type="ECO:0000256" key="1">
    <source>
        <dbReference type="ARBA" id="ARBA00022857"/>
    </source>
</evidence>
<dbReference type="Gene3D" id="3.90.180.10">
    <property type="entry name" value="Medium-chain alcohol dehydrogenases, catalytic domain"/>
    <property type="match status" value="2"/>
</dbReference>
<accession>A0A0H2TUA9</accession>
<dbReference type="SUPFAM" id="SSF50129">
    <property type="entry name" value="GroES-like"/>
    <property type="match status" value="1"/>
</dbReference>
<keyword evidence="1" id="KW-0521">NADP</keyword>
<dbReference type="AlphaFoldDB" id="A0A0H2TUA9"/>
<feature type="domain" description="Alcohol dehydrogenase-like N-terminal" evidence="2">
    <location>
        <begin position="28"/>
        <end position="81"/>
    </location>
</feature>
<evidence type="ECO:0000259" key="2">
    <source>
        <dbReference type="Pfam" id="PF08240"/>
    </source>
</evidence>
<name>A0A0H2TUA9_MAGP6</name>
<protein>
    <recommendedName>
        <fullName evidence="2">Alcohol dehydrogenase-like N-terminal domain-containing protein</fullName>
    </recommendedName>
</protein>
<dbReference type="PANTHER" id="PTHR44154:SF1">
    <property type="entry name" value="QUINONE OXIDOREDUCTASE"/>
    <property type="match status" value="1"/>
</dbReference>
<reference evidence="3" key="1">
    <citation type="submission" date="2010-05" db="EMBL/GenBank/DDBJ databases">
        <title>The Genome Sequence of Magnaporthe poae strain ATCC 64411.</title>
        <authorList>
            <consortium name="The Broad Institute Genome Sequencing Platform"/>
            <consortium name="Broad Institute Genome Sequencing Center for Infectious Disease"/>
            <person name="Ma L.-J."/>
            <person name="Dead R."/>
            <person name="Young S."/>
            <person name="Zeng Q."/>
            <person name="Koehrsen M."/>
            <person name="Alvarado L."/>
            <person name="Berlin A."/>
            <person name="Chapman S.B."/>
            <person name="Chen Z."/>
            <person name="Freedman E."/>
            <person name="Gellesch M."/>
            <person name="Goldberg J."/>
            <person name="Griggs A."/>
            <person name="Gujja S."/>
            <person name="Heilman E.R."/>
            <person name="Heiman D."/>
            <person name="Hepburn T."/>
            <person name="Howarth C."/>
            <person name="Jen D."/>
            <person name="Larson L."/>
            <person name="Mehta T."/>
            <person name="Neiman D."/>
            <person name="Pearson M."/>
            <person name="Roberts A."/>
            <person name="Saif S."/>
            <person name="Shea T."/>
            <person name="Shenoy N."/>
            <person name="Sisk P."/>
            <person name="Stolte C."/>
            <person name="Sykes S."/>
            <person name="Walk T."/>
            <person name="White J."/>
            <person name="Yandava C."/>
            <person name="Haas B."/>
            <person name="Nusbaum C."/>
            <person name="Birren B."/>
        </authorList>
    </citation>
    <scope>NUCLEOTIDE SEQUENCE</scope>
    <source>
        <strain evidence="3">ATCC 64411</strain>
    </source>
</reference>
<organism evidence="3">
    <name type="scientific">Magnaporthiopsis poae (strain ATCC 64411 / 73-15)</name>
    <name type="common">Kentucky bluegrass fungus</name>
    <name type="synonym">Magnaporthe poae</name>
    <dbReference type="NCBI Taxonomy" id="644358"/>
    <lineage>
        <taxon>Eukaryota</taxon>
        <taxon>Fungi</taxon>
        <taxon>Dikarya</taxon>
        <taxon>Ascomycota</taxon>
        <taxon>Pezizomycotina</taxon>
        <taxon>Sordariomycetes</taxon>
        <taxon>Sordariomycetidae</taxon>
        <taxon>Magnaporthales</taxon>
        <taxon>Magnaporthaceae</taxon>
        <taxon>Magnaporthiopsis</taxon>
    </lineage>
</organism>
<dbReference type="PANTHER" id="PTHR44154">
    <property type="entry name" value="QUINONE OXIDOREDUCTASE"/>
    <property type="match status" value="1"/>
</dbReference>
<evidence type="ECO:0000313" key="3">
    <source>
        <dbReference type="EMBL" id="KLU85181.1"/>
    </source>
</evidence>